<dbReference type="CDD" id="cd04413">
    <property type="entry name" value="NDPk_I"/>
    <property type="match status" value="1"/>
</dbReference>
<dbReference type="GO" id="GO:0006228">
    <property type="term" value="P:UTP biosynthetic process"/>
    <property type="evidence" value="ECO:0007669"/>
    <property type="project" value="InterPro"/>
</dbReference>
<dbReference type="InterPro" id="IPR034907">
    <property type="entry name" value="NDK-like_dom"/>
</dbReference>
<dbReference type="NCBIfam" id="NF001908">
    <property type="entry name" value="PRK00668.1"/>
    <property type="match status" value="1"/>
</dbReference>
<dbReference type="PANTHER" id="PTHR11349">
    <property type="entry name" value="NUCLEOSIDE DIPHOSPHATE KINASE"/>
    <property type="match status" value="1"/>
</dbReference>
<evidence type="ECO:0000256" key="1">
    <source>
        <dbReference type="ARBA" id="ARBA00001946"/>
    </source>
</evidence>
<evidence type="ECO:0000256" key="7">
    <source>
        <dbReference type="ARBA" id="ARBA00022777"/>
    </source>
</evidence>
<dbReference type="PROSITE" id="PS51374">
    <property type="entry name" value="NDPK_LIKE"/>
    <property type="match status" value="1"/>
</dbReference>
<gene>
    <name evidence="13" type="ORF">EDEG_01884</name>
</gene>
<evidence type="ECO:0000256" key="8">
    <source>
        <dbReference type="ARBA" id="ARBA00022840"/>
    </source>
</evidence>
<sequence length="177" mass="20452">MLLMLFVPLIPYTIPPHLNTKTAEPLKKMEHTFIALKPDCIARRLSGTIISRFEKKGFTLTAMKLVIATENMLRQHYAEHVDKPWFKDFIKFFLNKQIICMVWSGKNIIKESRKMIGATDPQEALMGTIRGDFGVDKGRNLVHGSDSLESAQREIKLWFGDNIDFQDSFDKDQVYEN</sequence>
<dbReference type="GO" id="GO:0005524">
    <property type="term" value="F:ATP binding"/>
    <property type="evidence" value="ECO:0007669"/>
    <property type="project" value="UniProtKB-KW"/>
</dbReference>
<dbReference type="FunCoup" id="J9D7Q2">
    <property type="interactions" value="161"/>
</dbReference>
<feature type="domain" description="Nucleoside diphosphate kinase-like" evidence="12">
    <location>
        <begin position="29"/>
        <end position="166"/>
    </location>
</feature>
<dbReference type="VEuPathDB" id="MicrosporidiaDB:EDEG_01884"/>
<name>J9D7Q2_EDHAE</name>
<dbReference type="GO" id="GO:0004550">
    <property type="term" value="F:nucleoside diphosphate kinase activity"/>
    <property type="evidence" value="ECO:0007669"/>
    <property type="project" value="UniProtKB-EC"/>
</dbReference>
<evidence type="ECO:0000256" key="11">
    <source>
        <dbReference type="RuleBase" id="RU004013"/>
    </source>
</evidence>
<keyword evidence="8 11" id="KW-0067">ATP-binding</keyword>
<dbReference type="GO" id="GO:0006183">
    <property type="term" value="P:GTP biosynthetic process"/>
    <property type="evidence" value="ECO:0007669"/>
    <property type="project" value="InterPro"/>
</dbReference>
<dbReference type="Gene3D" id="3.30.70.141">
    <property type="entry name" value="Nucleoside diphosphate kinase-like domain"/>
    <property type="match status" value="1"/>
</dbReference>
<keyword evidence="14" id="KW-1185">Reference proteome</keyword>
<evidence type="ECO:0000256" key="5">
    <source>
        <dbReference type="ARBA" id="ARBA00022679"/>
    </source>
</evidence>
<keyword evidence="7 11" id="KW-0418">Kinase</keyword>
<proteinExistence type="inferred from homology"/>
<dbReference type="InParanoid" id="J9D7Q2"/>
<reference evidence="14" key="2">
    <citation type="submission" date="2015-07" db="EMBL/GenBank/DDBJ databases">
        <title>Contrasting host-pathogen interactions and genome evolution in two generalist and specialist microsporidian pathogens of mosquitoes.</title>
        <authorList>
            <consortium name="The Broad Institute Genomics Platform"/>
            <consortium name="The Broad Institute Genome Sequencing Center for Infectious Disease"/>
            <person name="Cuomo C.A."/>
            <person name="Sanscrainte N.D."/>
            <person name="Goldberg J.M."/>
            <person name="Heiman D."/>
            <person name="Young S."/>
            <person name="Zeng Q."/>
            <person name="Becnel J.J."/>
            <person name="Birren B.W."/>
        </authorList>
    </citation>
    <scope>NUCLEOTIDE SEQUENCE [LARGE SCALE GENOMIC DNA]</scope>
    <source>
        <strain evidence="14">USNM 41457</strain>
    </source>
</reference>
<dbReference type="PRINTS" id="PR01243">
    <property type="entry name" value="NUCDPKINASE"/>
</dbReference>
<evidence type="ECO:0000256" key="9">
    <source>
        <dbReference type="PROSITE-ProRule" id="PRU00706"/>
    </source>
</evidence>
<evidence type="ECO:0000313" key="13">
    <source>
        <dbReference type="EMBL" id="EJW03826.1"/>
    </source>
</evidence>
<dbReference type="GO" id="GO:0006241">
    <property type="term" value="P:CTP biosynthetic process"/>
    <property type="evidence" value="ECO:0007669"/>
    <property type="project" value="InterPro"/>
</dbReference>
<dbReference type="Proteomes" id="UP000003163">
    <property type="component" value="Unassembled WGS sequence"/>
</dbReference>
<dbReference type="OrthoDB" id="2162449at2759"/>
<dbReference type="HOGENOM" id="CLU_060216_6_3_1"/>
<dbReference type="InterPro" id="IPR036850">
    <property type="entry name" value="NDK-like_dom_sf"/>
</dbReference>
<dbReference type="EC" id="2.7.4.6" evidence="3 11"/>
<comment type="catalytic activity">
    <reaction evidence="11">
        <text>a 2'-deoxyribonucleoside 5'-diphosphate + ATP = a 2'-deoxyribonucleoside 5'-triphosphate + ADP</text>
        <dbReference type="Rhea" id="RHEA:44640"/>
        <dbReference type="ChEBI" id="CHEBI:30616"/>
        <dbReference type="ChEBI" id="CHEBI:61560"/>
        <dbReference type="ChEBI" id="CHEBI:73316"/>
        <dbReference type="ChEBI" id="CHEBI:456216"/>
        <dbReference type="EC" id="2.7.4.6"/>
    </reaction>
</comment>
<dbReference type="FunFam" id="3.30.70.141:FF:000002">
    <property type="entry name" value="Nucleoside diphosphate kinase"/>
    <property type="match status" value="1"/>
</dbReference>
<keyword evidence="6 11" id="KW-0547">Nucleotide-binding</keyword>
<dbReference type="SMART" id="SM00562">
    <property type="entry name" value="NDK"/>
    <property type="match status" value="1"/>
</dbReference>
<evidence type="ECO:0000256" key="6">
    <source>
        <dbReference type="ARBA" id="ARBA00022741"/>
    </source>
</evidence>
<dbReference type="AlphaFoldDB" id="J9D7Q2"/>
<dbReference type="STRING" id="1003232.J9D7Q2"/>
<evidence type="ECO:0000256" key="2">
    <source>
        <dbReference type="ARBA" id="ARBA00008142"/>
    </source>
</evidence>
<dbReference type="OMA" id="QHYGEHK"/>
<dbReference type="InterPro" id="IPR001564">
    <property type="entry name" value="Nucleoside_diP_kinase"/>
</dbReference>
<protein>
    <recommendedName>
        <fullName evidence="4 11">Nucleoside diphosphate kinase</fullName>
        <ecNumber evidence="3 11">2.7.4.6</ecNumber>
    </recommendedName>
</protein>
<reference evidence="13 14" key="1">
    <citation type="submission" date="2011-08" db="EMBL/GenBank/DDBJ databases">
        <authorList>
            <person name="Liu Z.J."/>
            <person name="Shi F.L."/>
            <person name="Lu J.Q."/>
            <person name="Li M."/>
            <person name="Wang Z.L."/>
        </authorList>
    </citation>
    <scope>NUCLEOTIDE SEQUENCE [LARGE SCALE GENOMIC DNA]</scope>
    <source>
        <strain evidence="13 14">USNM 41457</strain>
    </source>
</reference>
<organism evidence="13 14">
    <name type="scientific">Edhazardia aedis (strain USNM 41457)</name>
    <name type="common">Microsporidian parasite</name>
    <dbReference type="NCBI Taxonomy" id="1003232"/>
    <lineage>
        <taxon>Eukaryota</taxon>
        <taxon>Fungi</taxon>
        <taxon>Fungi incertae sedis</taxon>
        <taxon>Microsporidia</taxon>
        <taxon>Edhazardia</taxon>
    </lineage>
</organism>
<dbReference type="PROSITE" id="PS00469">
    <property type="entry name" value="NDPK"/>
    <property type="match status" value="1"/>
</dbReference>
<evidence type="ECO:0000313" key="14">
    <source>
        <dbReference type="Proteomes" id="UP000003163"/>
    </source>
</evidence>
<comment type="cofactor">
    <cofactor evidence="1">
        <name>Mg(2+)</name>
        <dbReference type="ChEBI" id="CHEBI:18420"/>
    </cofactor>
</comment>
<dbReference type="Pfam" id="PF00334">
    <property type="entry name" value="NDK"/>
    <property type="match status" value="1"/>
</dbReference>
<evidence type="ECO:0000256" key="10">
    <source>
        <dbReference type="RuleBase" id="RU004011"/>
    </source>
</evidence>
<accession>J9D7Q2</accession>
<dbReference type="EMBL" id="AFBI03000029">
    <property type="protein sequence ID" value="EJW03826.1"/>
    <property type="molecule type" value="Genomic_DNA"/>
</dbReference>
<comment type="caution">
    <text evidence="13">The sequence shown here is derived from an EMBL/GenBank/DDBJ whole genome shotgun (WGS) entry which is preliminary data.</text>
</comment>
<evidence type="ECO:0000256" key="4">
    <source>
        <dbReference type="ARBA" id="ARBA00017632"/>
    </source>
</evidence>
<dbReference type="InterPro" id="IPR023005">
    <property type="entry name" value="Nucleoside_diP_kinase_AS"/>
</dbReference>
<dbReference type="HAMAP" id="MF_00451">
    <property type="entry name" value="NDP_kinase"/>
    <property type="match status" value="1"/>
</dbReference>
<comment type="caution">
    <text evidence="9">Lacks conserved residue(s) required for the propagation of feature annotation.</text>
</comment>
<evidence type="ECO:0000259" key="12">
    <source>
        <dbReference type="SMART" id="SM00562"/>
    </source>
</evidence>
<comment type="similarity">
    <text evidence="2 9 10">Belongs to the NDK family.</text>
</comment>
<keyword evidence="5 11" id="KW-0808">Transferase</keyword>
<evidence type="ECO:0000256" key="3">
    <source>
        <dbReference type="ARBA" id="ARBA00012966"/>
    </source>
</evidence>
<dbReference type="SUPFAM" id="SSF54919">
    <property type="entry name" value="Nucleoside diphosphate kinase, NDK"/>
    <property type="match status" value="1"/>
</dbReference>